<dbReference type="EMBL" id="FOLQ01000010">
    <property type="protein sequence ID" value="SFE07589.1"/>
    <property type="molecule type" value="Genomic_DNA"/>
</dbReference>
<reference evidence="1 2" key="1">
    <citation type="submission" date="2016-10" db="EMBL/GenBank/DDBJ databases">
        <authorList>
            <person name="de Groot N.N."/>
        </authorList>
    </citation>
    <scope>NUCLEOTIDE SEQUENCE [LARGE SCALE GENOMIC DNA]</scope>
    <source>
        <strain evidence="1 2">DSM 26130</strain>
    </source>
</reference>
<dbReference type="AlphaFoldDB" id="A0A1I1XJM1"/>
<proteinExistence type="predicted"/>
<dbReference type="STRING" id="662367.SAMN05216167_11027"/>
<name>A0A1I1XJM1_9BACT</name>
<organism evidence="1 2">
    <name type="scientific">Spirosoma endophyticum</name>
    <dbReference type="NCBI Taxonomy" id="662367"/>
    <lineage>
        <taxon>Bacteria</taxon>
        <taxon>Pseudomonadati</taxon>
        <taxon>Bacteroidota</taxon>
        <taxon>Cytophagia</taxon>
        <taxon>Cytophagales</taxon>
        <taxon>Cytophagaceae</taxon>
        <taxon>Spirosoma</taxon>
    </lineage>
</organism>
<gene>
    <name evidence="1" type="ORF">SAMN05216167_11027</name>
</gene>
<accession>A0A1I1XJM1</accession>
<protein>
    <submittedName>
        <fullName evidence="1">Ferritin-like domain-containing protein</fullName>
    </submittedName>
</protein>
<dbReference type="InterPro" id="IPR009078">
    <property type="entry name" value="Ferritin-like_SF"/>
</dbReference>
<dbReference type="RefSeq" id="WP_093830235.1">
    <property type="nucleotide sequence ID" value="NZ_FOLQ01000010.1"/>
</dbReference>
<sequence length="271" mass="29262">MILQNILNDIEKVDGEVFERLEHVSRRNMFQTFMKKAMKGAAAGAPVVFASMLNKAYAGAEDVADVLNFALTLEYLEAEFYNMGLAASNLLPQGSVARTIYTQIAKHENAHVALLINALGGVKPGGAIAKPTFDLTYKGAFANVLTNYDTYLAVSQALEDTGVRAYKGQAPRLIGVPAVLEVALQIHSVEARHAARVRQLRGYKGWITNEDTSNIPGVGAVYKGDNMITQANLNVASIAGIQTDTASEAFDEPLTKEQVLAIATPFVVKFN</sequence>
<keyword evidence="2" id="KW-1185">Reference proteome</keyword>
<dbReference type="Proteomes" id="UP000198598">
    <property type="component" value="Unassembled WGS sequence"/>
</dbReference>
<evidence type="ECO:0000313" key="2">
    <source>
        <dbReference type="Proteomes" id="UP000198598"/>
    </source>
</evidence>
<dbReference type="Pfam" id="PF13668">
    <property type="entry name" value="Ferritin_2"/>
    <property type="match status" value="1"/>
</dbReference>
<evidence type="ECO:0000313" key="1">
    <source>
        <dbReference type="EMBL" id="SFE07589.1"/>
    </source>
</evidence>
<dbReference type="OrthoDB" id="954262at2"/>
<dbReference type="SUPFAM" id="SSF47240">
    <property type="entry name" value="Ferritin-like"/>
    <property type="match status" value="1"/>
</dbReference>